<gene>
    <name evidence="1" type="ORF">JCM19240_6803</name>
</gene>
<protein>
    <submittedName>
        <fullName evidence="1">Uncharacterized protein</fullName>
    </submittedName>
</protein>
<proteinExistence type="predicted"/>
<keyword evidence="2" id="KW-1185">Reference proteome</keyword>
<organism evidence="1 2">
    <name type="scientific">Vibrio maritimus</name>
    <dbReference type="NCBI Taxonomy" id="990268"/>
    <lineage>
        <taxon>Bacteria</taxon>
        <taxon>Pseudomonadati</taxon>
        <taxon>Pseudomonadota</taxon>
        <taxon>Gammaproteobacteria</taxon>
        <taxon>Vibrionales</taxon>
        <taxon>Vibrionaceae</taxon>
        <taxon>Vibrio</taxon>
    </lineage>
</organism>
<evidence type="ECO:0000313" key="2">
    <source>
        <dbReference type="Proteomes" id="UP000029224"/>
    </source>
</evidence>
<dbReference type="Proteomes" id="UP000029224">
    <property type="component" value="Unassembled WGS sequence"/>
</dbReference>
<accession>A0A090TCG2</accession>
<evidence type="ECO:0000313" key="1">
    <source>
        <dbReference type="EMBL" id="GAL37625.1"/>
    </source>
</evidence>
<sequence>MVHRFTPKTNTSQKRSRLGYIQGFTAMADHIQNRNLRV</sequence>
<reference evidence="1 2" key="2">
    <citation type="submission" date="2014-09" db="EMBL/GenBank/DDBJ databases">
        <authorList>
            <consortium name="NBRP consortium"/>
            <person name="Sawabe T."/>
            <person name="Meirelles P."/>
            <person name="Nakanishi M."/>
            <person name="Sayaka M."/>
            <person name="Hattori M."/>
            <person name="Ohkuma M."/>
        </authorList>
    </citation>
    <scope>NUCLEOTIDE SEQUENCE [LARGE SCALE GENOMIC DNA]</scope>
    <source>
        <strain evidence="1 2">JCM 19240</strain>
    </source>
</reference>
<comment type="caution">
    <text evidence="1">The sequence shown here is derived from an EMBL/GenBank/DDBJ whole genome shotgun (WGS) entry which is preliminary data.</text>
</comment>
<reference evidence="1 2" key="1">
    <citation type="submission" date="2014-09" db="EMBL/GenBank/DDBJ databases">
        <title>Vibrio maritimus JCM 19240. (C210) whole genome shotgun sequence.</title>
        <authorList>
            <person name="Sawabe T."/>
            <person name="Meirelles P."/>
            <person name="Nakanishi M."/>
            <person name="Sayaka M."/>
            <person name="Hattori M."/>
            <person name="Ohkuma M."/>
        </authorList>
    </citation>
    <scope>NUCLEOTIDE SEQUENCE [LARGE SCALE GENOMIC DNA]</scope>
    <source>
        <strain evidence="1 2">JCM 19240</strain>
    </source>
</reference>
<name>A0A090TCG2_9VIBR</name>
<dbReference type="EMBL" id="BBMT01000019">
    <property type="protein sequence ID" value="GAL37625.1"/>
    <property type="molecule type" value="Genomic_DNA"/>
</dbReference>
<dbReference type="AlphaFoldDB" id="A0A090TCG2"/>